<keyword evidence="3" id="KW-0378">Hydrolase</keyword>
<dbReference type="GO" id="GO:0000287">
    <property type="term" value="F:magnesium ion binding"/>
    <property type="evidence" value="ECO:0007669"/>
    <property type="project" value="InterPro"/>
</dbReference>
<comment type="similarity">
    <text evidence="1">Belongs to the dUTPase family.</text>
</comment>
<evidence type="ECO:0000256" key="5">
    <source>
        <dbReference type="ARBA" id="ARBA00047686"/>
    </source>
</evidence>
<dbReference type="Proteomes" id="UP000033695">
    <property type="component" value="Unassembled WGS sequence"/>
</dbReference>
<dbReference type="SUPFAM" id="SSF51283">
    <property type="entry name" value="dUTPase-like"/>
    <property type="match status" value="1"/>
</dbReference>
<dbReference type="PATRIC" id="fig|1218508.4.peg.391"/>
<dbReference type="RefSeq" id="WP_045922271.1">
    <property type="nucleotide sequence ID" value="NZ_JAAEDY010000002.1"/>
</dbReference>
<name>A0A0F4KZF1_9LACO</name>
<dbReference type="InterPro" id="IPR008181">
    <property type="entry name" value="dUTPase"/>
</dbReference>
<evidence type="ECO:0000313" key="8">
    <source>
        <dbReference type="Proteomes" id="UP000033695"/>
    </source>
</evidence>
<dbReference type="PANTHER" id="PTHR11241:SF0">
    <property type="entry name" value="DEOXYURIDINE 5'-TRIPHOSPHATE NUCLEOTIDOHYDROLASE"/>
    <property type="match status" value="1"/>
</dbReference>
<dbReference type="InterPro" id="IPR029054">
    <property type="entry name" value="dUTPase-like"/>
</dbReference>
<dbReference type="STRING" id="1218508.JG29_03840"/>
<organism evidence="7 8">
    <name type="scientific">Bombilactobacillus mellis</name>
    <dbReference type="NCBI Taxonomy" id="1218508"/>
    <lineage>
        <taxon>Bacteria</taxon>
        <taxon>Bacillati</taxon>
        <taxon>Bacillota</taxon>
        <taxon>Bacilli</taxon>
        <taxon>Lactobacillales</taxon>
        <taxon>Lactobacillaceae</taxon>
        <taxon>Bombilactobacillus</taxon>
    </lineage>
</organism>
<dbReference type="EMBL" id="JXBZ01000002">
    <property type="protein sequence ID" value="KJY51334.1"/>
    <property type="molecule type" value="Genomic_DNA"/>
</dbReference>
<dbReference type="HOGENOM" id="CLU_068508_0_0_9"/>
<evidence type="ECO:0000256" key="1">
    <source>
        <dbReference type="ARBA" id="ARBA00006581"/>
    </source>
</evidence>
<proteinExistence type="inferred from homology"/>
<reference evidence="7 8" key="1">
    <citation type="submission" date="2014-12" db="EMBL/GenBank/DDBJ databases">
        <title>Comparative genomics of the lactic acid bacteria isolated from the honey bee gut.</title>
        <authorList>
            <person name="Ellegaard K.M."/>
            <person name="Tamarit D."/>
            <person name="Javelind E."/>
            <person name="Olofsson T."/>
            <person name="Andersson S.G."/>
            <person name="Vasquez A."/>
        </authorList>
    </citation>
    <scope>NUCLEOTIDE SEQUENCE [LARGE SCALE GENOMIC DNA]</scope>
    <source>
        <strain evidence="7 8">Hon2</strain>
    </source>
</reference>
<sequence>MKKRGFEIVSRYDKQQIQLPQRQTQFAAGYDLQAAEDFLVPSIWRSGALPTPAALKPVLVPTGIKVFLPSDEVLLLVSRSSGPLKRGLVIPNSVGVIDADYYNNPNNEGEIFVQMLNFFSQDYWIHKGERICQGIFTKYLITTDDVQNTIKRNGGFGSSGK</sequence>
<dbReference type="OrthoDB" id="9809956at2"/>
<dbReference type="InterPro" id="IPR036157">
    <property type="entry name" value="dUTPase-like_sf"/>
</dbReference>
<keyword evidence="4" id="KW-0546">Nucleotide metabolism</keyword>
<gene>
    <name evidence="7" type="ORF">JG29_03840</name>
</gene>
<dbReference type="InterPro" id="IPR033704">
    <property type="entry name" value="dUTPase_trimeric"/>
</dbReference>
<comment type="caution">
    <text evidence="7">The sequence shown here is derived from an EMBL/GenBank/DDBJ whole genome shotgun (WGS) entry which is preliminary data.</text>
</comment>
<dbReference type="AlphaFoldDB" id="A0A0F4KZF1"/>
<dbReference type="CDD" id="cd07557">
    <property type="entry name" value="trimeric_dUTPase"/>
    <property type="match status" value="1"/>
</dbReference>
<evidence type="ECO:0000259" key="6">
    <source>
        <dbReference type="Pfam" id="PF00692"/>
    </source>
</evidence>
<dbReference type="Gene3D" id="2.70.40.10">
    <property type="match status" value="1"/>
</dbReference>
<feature type="domain" description="dUTPase-like" evidence="6">
    <location>
        <begin position="16"/>
        <end position="160"/>
    </location>
</feature>
<accession>A0A0F4KZF1</accession>
<dbReference type="EC" id="3.6.1.23" evidence="2"/>
<evidence type="ECO:0000256" key="4">
    <source>
        <dbReference type="ARBA" id="ARBA00023080"/>
    </source>
</evidence>
<evidence type="ECO:0000256" key="2">
    <source>
        <dbReference type="ARBA" id="ARBA00012379"/>
    </source>
</evidence>
<evidence type="ECO:0000256" key="3">
    <source>
        <dbReference type="ARBA" id="ARBA00022801"/>
    </source>
</evidence>
<keyword evidence="8" id="KW-1185">Reference proteome</keyword>
<comment type="catalytic activity">
    <reaction evidence="5">
        <text>dUTP + H2O = dUMP + diphosphate + H(+)</text>
        <dbReference type="Rhea" id="RHEA:10248"/>
        <dbReference type="ChEBI" id="CHEBI:15377"/>
        <dbReference type="ChEBI" id="CHEBI:15378"/>
        <dbReference type="ChEBI" id="CHEBI:33019"/>
        <dbReference type="ChEBI" id="CHEBI:61555"/>
        <dbReference type="ChEBI" id="CHEBI:246422"/>
        <dbReference type="EC" id="3.6.1.23"/>
    </reaction>
</comment>
<dbReference type="GO" id="GO:0046081">
    <property type="term" value="P:dUTP catabolic process"/>
    <property type="evidence" value="ECO:0007669"/>
    <property type="project" value="InterPro"/>
</dbReference>
<dbReference type="Pfam" id="PF00692">
    <property type="entry name" value="dUTPase"/>
    <property type="match status" value="1"/>
</dbReference>
<dbReference type="GO" id="GO:0004170">
    <property type="term" value="F:dUTP diphosphatase activity"/>
    <property type="evidence" value="ECO:0007669"/>
    <property type="project" value="UniProtKB-EC"/>
</dbReference>
<protein>
    <recommendedName>
        <fullName evidence="2">dUTP diphosphatase</fullName>
        <ecNumber evidence="2">3.6.1.23</ecNumber>
    </recommendedName>
</protein>
<dbReference type="GO" id="GO:0006226">
    <property type="term" value="P:dUMP biosynthetic process"/>
    <property type="evidence" value="ECO:0007669"/>
    <property type="project" value="InterPro"/>
</dbReference>
<dbReference type="PANTHER" id="PTHR11241">
    <property type="entry name" value="DEOXYURIDINE 5'-TRIPHOSPHATE NUCLEOTIDOHYDROLASE"/>
    <property type="match status" value="1"/>
</dbReference>
<evidence type="ECO:0000313" key="7">
    <source>
        <dbReference type="EMBL" id="KJY51334.1"/>
    </source>
</evidence>